<keyword evidence="3" id="KW-1185">Reference proteome</keyword>
<protein>
    <submittedName>
        <fullName evidence="2">Uncharacterized protein</fullName>
    </submittedName>
</protein>
<keyword evidence="1" id="KW-0812">Transmembrane</keyword>
<dbReference type="RefSeq" id="WP_109620327.1">
    <property type="nucleotide sequence ID" value="NZ_QGDO01000005.1"/>
</dbReference>
<dbReference type="AlphaFoldDB" id="A0A315Z6I1"/>
<dbReference type="EMBL" id="QGDO01000005">
    <property type="protein sequence ID" value="PWJ39997.1"/>
    <property type="molecule type" value="Genomic_DNA"/>
</dbReference>
<evidence type="ECO:0000313" key="2">
    <source>
        <dbReference type="EMBL" id="PWJ39997.1"/>
    </source>
</evidence>
<comment type="caution">
    <text evidence="2">The sequence shown here is derived from an EMBL/GenBank/DDBJ whole genome shotgun (WGS) entry which is preliminary data.</text>
</comment>
<evidence type="ECO:0000313" key="3">
    <source>
        <dbReference type="Proteomes" id="UP000245535"/>
    </source>
</evidence>
<keyword evidence="1" id="KW-0472">Membrane</keyword>
<gene>
    <name evidence="2" type="ORF">BC781_10560</name>
</gene>
<sequence length="302" mass="34972">MKEKDTIWNKYKLYFIHFKFHCIAKALILSFLLNTQTLNFGYSQDNPAFEFHVSPLQLLNSPDLNGSRASNFGGALLYNISRNIAIGTNYHFIRLNDLYTIGTMVINENNTNDIILLDEFAGNLQLQNHFLNAVFRYQTFSIKRTQFYISFLAGILFHRPRLLDFPQNTYMMRKGYKDIITDASEGANLDIFDIDDPFNPEFIEPIRYLDNDEQIIFGLELGIILKVNRVVSFDLGISLNDVFKAVEYYNTRTIGMISEVEDNENFLQDASASYLGQSTTREKNLFLNFKIGLIFSFLDKKL</sequence>
<evidence type="ECO:0000256" key="1">
    <source>
        <dbReference type="SAM" id="Phobius"/>
    </source>
</evidence>
<feature type="transmembrane region" description="Helical" evidence="1">
    <location>
        <begin position="12"/>
        <end position="33"/>
    </location>
</feature>
<keyword evidence="1" id="KW-1133">Transmembrane helix</keyword>
<organism evidence="2 3">
    <name type="scientific">Sediminitomix flava</name>
    <dbReference type="NCBI Taxonomy" id="379075"/>
    <lineage>
        <taxon>Bacteria</taxon>
        <taxon>Pseudomonadati</taxon>
        <taxon>Bacteroidota</taxon>
        <taxon>Cytophagia</taxon>
        <taxon>Cytophagales</taxon>
        <taxon>Flammeovirgaceae</taxon>
        <taxon>Sediminitomix</taxon>
    </lineage>
</organism>
<proteinExistence type="predicted"/>
<name>A0A315Z6I1_SEDFL</name>
<dbReference type="Proteomes" id="UP000245535">
    <property type="component" value="Unassembled WGS sequence"/>
</dbReference>
<accession>A0A315Z6I1</accession>
<reference evidence="2 3" key="1">
    <citation type="submission" date="2018-03" db="EMBL/GenBank/DDBJ databases">
        <title>Genomic Encyclopedia of Archaeal and Bacterial Type Strains, Phase II (KMG-II): from individual species to whole genera.</title>
        <authorList>
            <person name="Goeker M."/>
        </authorList>
    </citation>
    <scope>NUCLEOTIDE SEQUENCE [LARGE SCALE GENOMIC DNA]</scope>
    <source>
        <strain evidence="2 3">DSM 28229</strain>
    </source>
</reference>